<evidence type="ECO:0000313" key="2">
    <source>
        <dbReference type="EMBL" id="KAI1707547.1"/>
    </source>
</evidence>
<feature type="chain" id="PRO_5042119451" evidence="1">
    <location>
        <begin position="18"/>
        <end position="248"/>
    </location>
</feature>
<dbReference type="EMBL" id="JAKKPZ010000040">
    <property type="protein sequence ID" value="KAI1707547.1"/>
    <property type="molecule type" value="Genomic_DNA"/>
</dbReference>
<evidence type="ECO:0000313" key="3">
    <source>
        <dbReference type="Proteomes" id="UP001201812"/>
    </source>
</evidence>
<comment type="caution">
    <text evidence="2">The sequence shown here is derived from an EMBL/GenBank/DDBJ whole genome shotgun (WGS) entry which is preliminary data.</text>
</comment>
<name>A0AAD4MYZ3_9BILA</name>
<keyword evidence="1" id="KW-0732">Signal</keyword>
<proteinExistence type="predicted"/>
<dbReference type="Proteomes" id="UP001201812">
    <property type="component" value="Unassembled WGS sequence"/>
</dbReference>
<dbReference type="AlphaFoldDB" id="A0AAD4MYZ3"/>
<reference evidence="2" key="1">
    <citation type="submission" date="2022-01" db="EMBL/GenBank/DDBJ databases">
        <title>Genome Sequence Resource for Two Populations of Ditylenchus destructor, the Migratory Endoparasitic Phytonematode.</title>
        <authorList>
            <person name="Zhang H."/>
            <person name="Lin R."/>
            <person name="Xie B."/>
        </authorList>
    </citation>
    <scope>NUCLEOTIDE SEQUENCE</scope>
    <source>
        <strain evidence="2">BazhouSP</strain>
    </source>
</reference>
<gene>
    <name evidence="2" type="ORF">DdX_12382</name>
</gene>
<organism evidence="2 3">
    <name type="scientific">Ditylenchus destructor</name>
    <dbReference type="NCBI Taxonomy" id="166010"/>
    <lineage>
        <taxon>Eukaryota</taxon>
        <taxon>Metazoa</taxon>
        <taxon>Ecdysozoa</taxon>
        <taxon>Nematoda</taxon>
        <taxon>Chromadorea</taxon>
        <taxon>Rhabditida</taxon>
        <taxon>Tylenchina</taxon>
        <taxon>Tylenchomorpha</taxon>
        <taxon>Sphaerularioidea</taxon>
        <taxon>Anguinidae</taxon>
        <taxon>Anguininae</taxon>
        <taxon>Ditylenchus</taxon>
    </lineage>
</organism>
<keyword evidence="3" id="KW-1185">Reference proteome</keyword>
<sequence>MQFALPLVLLFVTAIFAEEEPVQAGAQKLTKNALHEVVEAAAQPANNQGGKQVRVCSCQEETQCLKEMKDQAVGCFNECFEKDGEVQHLTNNSAQLKTCFTPKERLVDQYIGCLREDPKACVQVKNGPMIPARDIAKVINDAQSRLKSEVNDFQATLSKEGNDLINAGFSVGKCVKQCFLERNQGGFCFDKIGCQPRVTTDSAKNTVDRCSSKINWGHEMREICNCSEKAGVEKAKPFCEALNALSDS</sequence>
<feature type="signal peptide" evidence="1">
    <location>
        <begin position="1"/>
        <end position="17"/>
    </location>
</feature>
<dbReference type="PANTHER" id="PTHR34401">
    <property type="entry name" value="PROTEIN CBG12388-RELATED"/>
    <property type="match status" value="1"/>
</dbReference>
<dbReference type="PANTHER" id="PTHR34401:SF6">
    <property type="entry name" value="DUF19 DOMAIN-CONTAINING PROTEIN"/>
    <property type="match status" value="1"/>
</dbReference>
<accession>A0AAD4MYZ3</accession>
<evidence type="ECO:0000256" key="1">
    <source>
        <dbReference type="SAM" id="SignalP"/>
    </source>
</evidence>
<protein>
    <submittedName>
        <fullName evidence="2">Uncharacterized protein</fullName>
    </submittedName>
</protein>